<dbReference type="Proteomes" id="UP000502297">
    <property type="component" value="Chromosome"/>
</dbReference>
<keyword evidence="2" id="KW-0479">Metal-binding</keyword>
<evidence type="ECO:0000259" key="6">
    <source>
        <dbReference type="PROSITE" id="PS50937"/>
    </source>
</evidence>
<dbReference type="SUPFAM" id="SSF46955">
    <property type="entry name" value="Putative DNA-binding domain"/>
    <property type="match status" value="1"/>
</dbReference>
<keyword evidence="8" id="KW-1185">Reference proteome</keyword>
<dbReference type="NCBIfam" id="TIGR01950">
    <property type="entry name" value="SoxR"/>
    <property type="match status" value="1"/>
</dbReference>
<dbReference type="Gene3D" id="1.10.1660.10">
    <property type="match status" value="1"/>
</dbReference>
<dbReference type="PRINTS" id="PR00040">
    <property type="entry name" value="HTHMERR"/>
</dbReference>
<gene>
    <name evidence="7" type="primary">soxR</name>
    <name evidence="7" type="ORF">G8E00_03050</name>
</gene>
<evidence type="ECO:0000313" key="8">
    <source>
        <dbReference type="Proteomes" id="UP000502297"/>
    </source>
</evidence>
<dbReference type="KEGG" id="asha:G8E00_03050"/>
<name>A0A6G8RT68_9GAMM</name>
<proteinExistence type="predicted"/>
<evidence type="ECO:0000256" key="4">
    <source>
        <dbReference type="ARBA" id="ARBA00023014"/>
    </source>
</evidence>
<dbReference type="GO" id="GO:0051537">
    <property type="term" value="F:2 iron, 2 sulfur cluster binding"/>
    <property type="evidence" value="ECO:0007669"/>
    <property type="project" value="UniProtKB-KW"/>
</dbReference>
<evidence type="ECO:0000256" key="1">
    <source>
        <dbReference type="ARBA" id="ARBA00014474"/>
    </source>
</evidence>
<dbReference type="PANTHER" id="PTHR30204:SF0">
    <property type="entry name" value="REDOX-SENSITIVE TRANSCRIPTIONAL ACTIVATOR SOXR"/>
    <property type="match status" value="1"/>
</dbReference>
<dbReference type="GO" id="GO:0003700">
    <property type="term" value="F:DNA-binding transcription factor activity"/>
    <property type="evidence" value="ECO:0007669"/>
    <property type="project" value="InterPro"/>
</dbReference>
<dbReference type="AlphaFoldDB" id="A0A6G8RT68"/>
<dbReference type="EMBL" id="CP049801">
    <property type="protein sequence ID" value="QIO05020.1"/>
    <property type="molecule type" value="Genomic_DNA"/>
</dbReference>
<accession>A0A6G8RT68</accession>
<keyword evidence="2" id="KW-0001">2Fe-2S</keyword>
<dbReference type="SMART" id="SM00422">
    <property type="entry name" value="HTH_MERR"/>
    <property type="match status" value="1"/>
</dbReference>
<dbReference type="GO" id="GO:0006979">
    <property type="term" value="P:response to oxidative stress"/>
    <property type="evidence" value="ECO:0007669"/>
    <property type="project" value="InterPro"/>
</dbReference>
<organism evidence="7 8">
    <name type="scientific">Acinetobacter shaoyimingii</name>
    <dbReference type="NCBI Taxonomy" id="2715164"/>
    <lineage>
        <taxon>Bacteria</taxon>
        <taxon>Pseudomonadati</taxon>
        <taxon>Pseudomonadota</taxon>
        <taxon>Gammaproteobacteria</taxon>
        <taxon>Moraxellales</taxon>
        <taxon>Moraxellaceae</taxon>
        <taxon>Acinetobacter</taxon>
    </lineage>
</organism>
<keyword evidence="5" id="KW-0238">DNA-binding</keyword>
<dbReference type="RefSeq" id="WP_166221898.1">
    <property type="nucleotide sequence ID" value="NZ_CP049801.1"/>
</dbReference>
<dbReference type="InterPro" id="IPR000551">
    <property type="entry name" value="MerR-type_HTH_dom"/>
</dbReference>
<reference evidence="7 8" key="1">
    <citation type="submission" date="2020-03" db="EMBL/GenBank/DDBJ databases">
        <authorList>
            <person name="Zhu W."/>
        </authorList>
    </citation>
    <scope>NUCLEOTIDE SEQUENCE [LARGE SCALE GENOMIC DNA]</scope>
    <source>
        <strain evidence="7 8">323-1</strain>
    </source>
</reference>
<dbReference type="Pfam" id="PF13411">
    <property type="entry name" value="MerR_1"/>
    <property type="match status" value="1"/>
</dbReference>
<dbReference type="InterPro" id="IPR010211">
    <property type="entry name" value="Redox-sen_tscrpt-act_SoxR"/>
</dbReference>
<evidence type="ECO:0000256" key="3">
    <source>
        <dbReference type="ARBA" id="ARBA00023004"/>
    </source>
</evidence>
<protein>
    <recommendedName>
        <fullName evidence="1">Redox-sensitive transcriptional activator SoxR</fullName>
    </recommendedName>
</protein>
<dbReference type="PROSITE" id="PS50937">
    <property type="entry name" value="HTH_MERR_2"/>
    <property type="match status" value="1"/>
</dbReference>
<keyword evidence="3" id="KW-0408">Iron</keyword>
<evidence type="ECO:0000256" key="2">
    <source>
        <dbReference type="ARBA" id="ARBA00022714"/>
    </source>
</evidence>
<dbReference type="CDD" id="cd01110">
    <property type="entry name" value="HTH_SoxR"/>
    <property type="match status" value="1"/>
</dbReference>
<dbReference type="PANTHER" id="PTHR30204">
    <property type="entry name" value="REDOX-CYCLING DRUG-SENSING TRANSCRIPTIONAL ACTIVATOR SOXR"/>
    <property type="match status" value="1"/>
</dbReference>
<dbReference type="GO" id="GO:0003677">
    <property type="term" value="F:DNA binding"/>
    <property type="evidence" value="ECO:0007669"/>
    <property type="project" value="UniProtKB-KW"/>
</dbReference>
<dbReference type="InterPro" id="IPR009061">
    <property type="entry name" value="DNA-bd_dom_put_sf"/>
</dbReference>
<dbReference type="InterPro" id="IPR047057">
    <property type="entry name" value="MerR_fam"/>
</dbReference>
<evidence type="ECO:0000313" key="7">
    <source>
        <dbReference type="EMBL" id="QIO05020.1"/>
    </source>
</evidence>
<keyword evidence="4" id="KW-0411">Iron-sulfur</keyword>
<feature type="domain" description="HTH merR-type" evidence="6">
    <location>
        <begin position="8"/>
        <end position="76"/>
    </location>
</feature>
<evidence type="ECO:0000256" key="5">
    <source>
        <dbReference type="ARBA" id="ARBA00023125"/>
    </source>
</evidence>
<sequence length="161" mass="18680">MQNKLNSWMTIGDLAKRSDVSVATLRFYEEKELIWSIRTEGNQRRYQRAMLRRIAIVKVAQQVGLSLAEIKQAFTALPKQKMASKDDWQKMSQQWQQDLDQRIIKLLQLRNQLNWCIGCGCLSQEQCPLYNPDDIMANESAGAHFKDIVLKFSDLDQAKES</sequence>